<dbReference type="EMBL" id="FNEJ01000006">
    <property type="protein sequence ID" value="SDI56935.1"/>
    <property type="molecule type" value="Genomic_DNA"/>
</dbReference>
<evidence type="ECO:0000313" key="2">
    <source>
        <dbReference type="EMBL" id="SDI56935.1"/>
    </source>
</evidence>
<feature type="transmembrane region" description="Helical" evidence="1">
    <location>
        <begin position="59"/>
        <end position="81"/>
    </location>
</feature>
<evidence type="ECO:0000313" key="3">
    <source>
        <dbReference type="Proteomes" id="UP000199093"/>
    </source>
</evidence>
<reference evidence="2 3" key="1">
    <citation type="submission" date="2016-10" db="EMBL/GenBank/DDBJ databases">
        <authorList>
            <person name="de Groot N.N."/>
        </authorList>
    </citation>
    <scope>NUCLEOTIDE SEQUENCE [LARGE SCALE GENOMIC DNA]</scope>
    <source>
        <strain evidence="2 3">DSM 26424</strain>
    </source>
</reference>
<proteinExistence type="predicted"/>
<dbReference type="RefSeq" id="WP_089846081.1">
    <property type="nucleotide sequence ID" value="NZ_FNEJ01000006.1"/>
</dbReference>
<dbReference type="Proteomes" id="UP000199093">
    <property type="component" value="Unassembled WGS sequence"/>
</dbReference>
<keyword evidence="3" id="KW-1185">Reference proteome</keyword>
<protein>
    <submittedName>
        <fullName evidence="2">Uncharacterized protein</fullName>
    </submittedName>
</protein>
<dbReference type="STRING" id="555512.SAMN04487993_1006261"/>
<sequence>MTPPEPRRRRAPVFLERQSYRRRRLMDAARVLPFLGLLLWLVPLLWPQGQEGGVRSSSAIVYLFGVWAFLVLGSAVLVYALGRREEAETGE</sequence>
<dbReference type="AlphaFoldDB" id="A0A1G8LMU1"/>
<name>A0A1G8LMU1_9RHOB</name>
<keyword evidence="1" id="KW-1133">Transmembrane helix</keyword>
<keyword evidence="1" id="KW-0812">Transmembrane</keyword>
<dbReference type="OrthoDB" id="7871801at2"/>
<evidence type="ECO:0000256" key="1">
    <source>
        <dbReference type="SAM" id="Phobius"/>
    </source>
</evidence>
<feature type="transmembrane region" description="Helical" evidence="1">
    <location>
        <begin position="28"/>
        <end position="47"/>
    </location>
</feature>
<keyword evidence="1" id="KW-0472">Membrane</keyword>
<accession>A0A1G8LMU1</accession>
<organism evidence="2 3">
    <name type="scientific">Salipiger marinus</name>
    <dbReference type="NCBI Taxonomy" id="555512"/>
    <lineage>
        <taxon>Bacteria</taxon>
        <taxon>Pseudomonadati</taxon>
        <taxon>Pseudomonadota</taxon>
        <taxon>Alphaproteobacteria</taxon>
        <taxon>Rhodobacterales</taxon>
        <taxon>Roseobacteraceae</taxon>
        <taxon>Salipiger</taxon>
    </lineage>
</organism>
<gene>
    <name evidence="2" type="ORF">SAMN04487993_1006261</name>
</gene>